<evidence type="ECO:0000256" key="2">
    <source>
        <dbReference type="ARBA" id="ARBA00012438"/>
    </source>
</evidence>
<evidence type="ECO:0000313" key="6">
    <source>
        <dbReference type="Proteomes" id="UP000006054"/>
    </source>
</evidence>
<dbReference type="InterPro" id="IPR003018">
    <property type="entry name" value="GAF"/>
</dbReference>
<dbReference type="InterPro" id="IPR005467">
    <property type="entry name" value="His_kinase_dom"/>
</dbReference>
<evidence type="ECO:0000313" key="5">
    <source>
        <dbReference type="EMBL" id="AFM03346.1"/>
    </source>
</evidence>
<proteinExistence type="predicted"/>
<dbReference type="InterPro" id="IPR003594">
    <property type="entry name" value="HATPase_dom"/>
</dbReference>
<dbReference type="Gene3D" id="1.10.287.130">
    <property type="match status" value="1"/>
</dbReference>
<keyword evidence="5" id="KW-0418">Kinase</keyword>
<dbReference type="AlphaFoldDB" id="I4AHB1"/>
<dbReference type="InterPro" id="IPR029016">
    <property type="entry name" value="GAF-like_dom_sf"/>
</dbReference>
<dbReference type="GO" id="GO:0000155">
    <property type="term" value="F:phosphorelay sensor kinase activity"/>
    <property type="evidence" value="ECO:0007669"/>
    <property type="project" value="InterPro"/>
</dbReference>
<evidence type="ECO:0000256" key="3">
    <source>
        <dbReference type="ARBA" id="ARBA00022553"/>
    </source>
</evidence>
<dbReference type="OrthoDB" id="9811889at2"/>
<dbReference type="InterPro" id="IPR036097">
    <property type="entry name" value="HisK_dim/P_sf"/>
</dbReference>
<dbReference type="eggNOG" id="COG2203">
    <property type="taxonomic scope" value="Bacteria"/>
</dbReference>
<dbReference type="SMART" id="SM00387">
    <property type="entry name" value="HATPase_c"/>
    <property type="match status" value="1"/>
</dbReference>
<protein>
    <recommendedName>
        <fullName evidence="2">histidine kinase</fullName>
        <ecNumber evidence="2">2.7.13.3</ecNumber>
    </recommendedName>
</protein>
<dbReference type="InterPro" id="IPR003661">
    <property type="entry name" value="HisK_dim/P_dom"/>
</dbReference>
<feature type="domain" description="Histidine kinase" evidence="4">
    <location>
        <begin position="333"/>
        <end position="503"/>
    </location>
</feature>
<comment type="catalytic activity">
    <reaction evidence="1">
        <text>ATP + protein L-histidine = ADP + protein N-phospho-L-histidine.</text>
        <dbReference type="EC" id="2.7.13.3"/>
    </reaction>
</comment>
<keyword evidence="6" id="KW-1185">Reference proteome</keyword>
<dbReference type="InterPro" id="IPR004358">
    <property type="entry name" value="Sig_transdc_His_kin-like_C"/>
</dbReference>
<dbReference type="SUPFAM" id="SSF47384">
    <property type="entry name" value="Homodimeric domain of signal transducing histidine kinase"/>
    <property type="match status" value="1"/>
</dbReference>
<sequence length="503" mass="56914">MTPPPLPTNENERLEALLRYEVMDTEAEKEFDDLVKLASQICESEISLVSLIDSERQWFKAKVGLDASETPRNLAFCAHAILQDDIFEVENALEDERFRNNPFVADKEGLKIRFYAGMPLKNPDGLNLGTLCVIDTIPKKLSEAQKFALKTLGNQVVTQLELRLKFRDLQEEMRKVQIAQKQLIETEKMATLGQLAANIAHEINTPLGAIRSSADSSTVMMNELLPRLTKFLQNLSQEESIAFNSLIQYSANTKSNFSSREKRAIKYDLVAKFEELNIDDANILADFIVELEIYDNPKIYQPLLNSQNPSYAFKLAHELSSIAKNNKTIKLATDKASKIIFALKNFSRQDQTGEKAIIYLNQGLEDTITLYQNQLKRGVDLQLSFEEIPKFLGYPDELIQVWTNLIHNAIQAMKNKGELMISTEIITNLDNKKVLISVTDTGAGIPKNIQNKIFDVFFTTKREGEGSGLGLDITKKIIEKHNGKIWFKTQIGKGTTFFVELPL</sequence>
<dbReference type="Gene3D" id="3.30.450.40">
    <property type="match status" value="1"/>
</dbReference>
<dbReference type="EMBL" id="CP003345">
    <property type="protein sequence ID" value="AFM03346.1"/>
    <property type="molecule type" value="Genomic_DNA"/>
</dbReference>
<dbReference type="Gene3D" id="3.30.565.10">
    <property type="entry name" value="Histidine kinase-like ATPase, C-terminal domain"/>
    <property type="match status" value="1"/>
</dbReference>
<dbReference type="SMART" id="SM00065">
    <property type="entry name" value="GAF"/>
    <property type="match status" value="1"/>
</dbReference>
<accession>I4AHB1</accession>
<name>I4AHB1_BERLS</name>
<dbReference type="RefSeq" id="WP_014796804.1">
    <property type="nucleotide sequence ID" value="NC_018018.1"/>
</dbReference>
<dbReference type="PANTHER" id="PTHR43102:SF2">
    <property type="entry name" value="GAF DOMAIN-CONTAINING PROTEIN"/>
    <property type="match status" value="1"/>
</dbReference>
<dbReference type="HOGENOM" id="CLU_000445_114_44_10"/>
<evidence type="ECO:0000256" key="1">
    <source>
        <dbReference type="ARBA" id="ARBA00000085"/>
    </source>
</evidence>
<dbReference type="SUPFAM" id="SSF55874">
    <property type="entry name" value="ATPase domain of HSP90 chaperone/DNA topoisomerase II/histidine kinase"/>
    <property type="match status" value="1"/>
</dbReference>
<dbReference type="Proteomes" id="UP000006054">
    <property type="component" value="Chromosome"/>
</dbReference>
<gene>
    <name evidence="5" type="ordered locus">Fleli_0891</name>
</gene>
<reference evidence="6" key="1">
    <citation type="submission" date="2012-06" db="EMBL/GenBank/DDBJ databases">
        <title>The complete genome of Flexibacter litoralis DSM 6794.</title>
        <authorList>
            <person name="Lucas S."/>
            <person name="Copeland A."/>
            <person name="Lapidus A."/>
            <person name="Glavina del Rio T."/>
            <person name="Dalin E."/>
            <person name="Tice H."/>
            <person name="Bruce D."/>
            <person name="Goodwin L."/>
            <person name="Pitluck S."/>
            <person name="Peters L."/>
            <person name="Ovchinnikova G."/>
            <person name="Lu M."/>
            <person name="Kyrpides N."/>
            <person name="Mavromatis K."/>
            <person name="Ivanova N."/>
            <person name="Brettin T."/>
            <person name="Detter J.C."/>
            <person name="Han C."/>
            <person name="Larimer F."/>
            <person name="Land M."/>
            <person name="Hauser L."/>
            <person name="Markowitz V."/>
            <person name="Cheng J.-F."/>
            <person name="Hugenholtz P."/>
            <person name="Woyke T."/>
            <person name="Wu D."/>
            <person name="Spring S."/>
            <person name="Lang E."/>
            <person name="Kopitz M."/>
            <person name="Brambilla E."/>
            <person name="Klenk H.-P."/>
            <person name="Eisen J.A."/>
        </authorList>
    </citation>
    <scope>NUCLEOTIDE SEQUENCE [LARGE SCALE GENOMIC DNA]</scope>
    <source>
        <strain evidence="6">ATCC 23117 / DSM 6794 / NBRC 15988 / NCIMB 1366 / Sio-4</strain>
    </source>
</reference>
<dbReference type="PROSITE" id="PS50109">
    <property type="entry name" value="HIS_KIN"/>
    <property type="match status" value="1"/>
</dbReference>
<dbReference type="InterPro" id="IPR036890">
    <property type="entry name" value="HATPase_C_sf"/>
</dbReference>
<evidence type="ECO:0000259" key="4">
    <source>
        <dbReference type="PROSITE" id="PS50109"/>
    </source>
</evidence>
<dbReference type="KEGG" id="fli:Fleli_0891"/>
<dbReference type="eggNOG" id="COG0642">
    <property type="taxonomic scope" value="Bacteria"/>
</dbReference>
<dbReference type="PANTHER" id="PTHR43102">
    <property type="entry name" value="SLR1143 PROTEIN"/>
    <property type="match status" value="1"/>
</dbReference>
<dbReference type="PRINTS" id="PR00344">
    <property type="entry name" value="BCTRLSENSOR"/>
</dbReference>
<dbReference type="CDD" id="cd00082">
    <property type="entry name" value="HisKA"/>
    <property type="match status" value="1"/>
</dbReference>
<dbReference type="eggNOG" id="COG4191">
    <property type="taxonomic scope" value="Bacteria"/>
</dbReference>
<dbReference type="SUPFAM" id="SSF55781">
    <property type="entry name" value="GAF domain-like"/>
    <property type="match status" value="1"/>
</dbReference>
<keyword evidence="3" id="KW-0597">Phosphoprotein</keyword>
<dbReference type="EC" id="2.7.13.3" evidence="2"/>
<dbReference type="Pfam" id="PF02518">
    <property type="entry name" value="HATPase_c"/>
    <property type="match status" value="1"/>
</dbReference>
<dbReference type="STRING" id="880071.Fleli_0891"/>
<keyword evidence="5" id="KW-0808">Transferase</keyword>
<organism evidence="5 6">
    <name type="scientific">Bernardetia litoralis (strain ATCC 23117 / DSM 6794 / NBRC 15988 / NCIMB 1366 / Fx l1 / Sio-4)</name>
    <name type="common">Flexibacter litoralis</name>
    <dbReference type="NCBI Taxonomy" id="880071"/>
    <lineage>
        <taxon>Bacteria</taxon>
        <taxon>Pseudomonadati</taxon>
        <taxon>Bacteroidota</taxon>
        <taxon>Cytophagia</taxon>
        <taxon>Cytophagales</taxon>
        <taxon>Bernardetiaceae</taxon>
        <taxon>Bernardetia</taxon>
    </lineage>
</organism>